<accession>X1QR47</accession>
<name>X1QR47_9ZZZZ</name>
<gene>
    <name evidence="1" type="ORF">S12H4_09337</name>
</gene>
<feature type="non-terminal residue" evidence="1">
    <location>
        <position position="1"/>
    </location>
</feature>
<dbReference type="AlphaFoldDB" id="X1QR47"/>
<evidence type="ECO:0000313" key="1">
    <source>
        <dbReference type="EMBL" id="GAI70718.1"/>
    </source>
</evidence>
<protein>
    <recommendedName>
        <fullName evidence="2">Transposase IS204/IS1001/IS1096/IS1165 DDE domain-containing protein</fullName>
    </recommendedName>
</protein>
<dbReference type="EMBL" id="BARW01003767">
    <property type="protein sequence ID" value="GAI70718.1"/>
    <property type="molecule type" value="Genomic_DNA"/>
</dbReference>
<evidence type="ECO:0008006" key="2">
    <source>
        <dbReference type="Google" id="ProtNLM"/>
    </source>
</evidence>
<proteinExistence type="predicted"/>
<organism evidence="1">
    <name type="scientific">marine sediment metagenome</name>
    <dbReference type="NCBI Taxonomy" id="412755"/>
    <lineage>
        <taxon>unclassified sequences</taxon>
        <taxon>metagenomes</taxon>
        <taxon>ecological metagenomes</taxon>
    </lineage>
</organism>
<comment type="caution">
    <text evidence="1">The sequence shown here is derived from an EMBL/GenBank/DDBJ whole genome shotgun (WGS) entry which is preliminary data.</text>
</comment>
<sequence>ADGARWIWKRVPEMFKSLGLQLNQVYELVDFYHAVEHLGKVAACRKKWKSSERKRWVKKHRKLLKAGKIDRVIEAIKKLCRGRSSKEFRRERNYFIRNHHRMAYQLLKKMQLPIGSGAMESAIRRVINLRLKGASIYWNSKTAEAMLMLRSYYKSGRWNMLKSLAVTPSLNDGTKIRAGTYEWQWWCYFGDWMARTGRKTLIIE</sequence>
<reference evidence="1" key="1">
    <citation type="journal article" date="2014" name="Front. Microbiol.">
        <title>High frequency of phylogenetically diverse reductive dehalogenase-homologous genes in deep subseafloor sedimentary metagenomes.</title>
        <authorList>
            <person name="Kawai M."/>
            <person name="Futagami T."/>
            <person name="Toyoda A."/>
            <person name="Takaki Y."/>
            <person name="Nishi S."/>
            <person name="Hori S."/>
            <person name="Arai W."/>
            <person name="Tsubouchi T."/>
            <person name="Morono Y."/>
            <person name="Uchiyama I."/>
            <person name="Ito T."/>
            <person name="Fujiyama A."/>
            <person name="Inagaki F."/>
            <person name="Takami H."/>
        </authorList>
    </citation>
    <scope>NUCLEOTIDE SEQUENCE</scope>
    <source>
        <strain evidence="1">Expedition CK06-06</strain>
    </source>
</reference>